<evidence type="ECO:0008006" key="3">
    <source>
        <dbReference type="Google" id="ProtNLM"/>
    </source>
</evidence>
<evidence type="ECO:0000313" key="2">
    <source>
        <dbReference type="Proteomes" id="UP000307440"/>
    </source>
</evidence>
<sequence length="265" mass="30097">PVVVQVKIEGHSARALIDSGLLGDFMSATLAEQLNLRKVKLERPIDVHLAVQGSRTKVKYGVKPRFKYQEIDEKRHFDIINLSNYDLILGIPFLFQHQILVGLNPFHVVVGSNESQPMEGKAVNKLFVRSLEPHINKIEQACRELKAYALQVCKSALDTPLPPLRKINHRIPLIEPEKRCSVWRVRFPDPLKPQWIAKRNAYIKPGRCIPVMTCNAVPMLYIMKPGKGGEPPRLRTVVDLQEHNANTKKMACPLLDMDVILKRVA</sequence>
<proteinExistence type="predicted"/>
<dbReference type="Gene3D" id="2.40.70.10">
    <property type="entry name" value="Acid Proteases"/>
    <property type="match status" value="1"/>
</dbReference>
<organism evidence="1 2">
    <name type="scientific">Coprinopsis marcescibilis</name>
    <name type="common">Agaric fungus</name>
    <name type="synonym">Psathyrella marcescibilis</name>
    <dbReference type="NCBI Taxonomy" id="230819"/>
    <lineage>
        <taxon>Eukaryota</taxon>
        <taxon>Fungi</taxon>
        <taxon>Dikarya</taxon>
        <taxon>Basidiomycota</taxon>
        <taxon>Agaricomycotina</taxon>
        <taxon>Agaricomycetes</taxon>
        <taxon>Agaricomycetidae</taxon>
        <taxon>Agaricales</taxon>
        <taxon>Agaricineae</taxon>
        <taxon>Psathyrellaceae</taxon>
        <taxon>Coprinopsis</taxon>
    </lineage>
</organism>
<evidence type="ECO:0000313" key="1">
    <source>
        <dbReference type="EMBL" id="TFK20220.1"/>
    </source>
</evidence>
<dbReference type="EMBL" id="ML210308">
    <property type="protein sequence ID" value="TFK20220.1"/>
    <property type="molecule type" value="Genomic_DNA"/>
</dbReference>
<keyword evidence="2" id="KW-1185">Reference proteome</keyword>
<dbReference type="CDD" id="cd00303">
    <property type="entry name" value="retropepsin_like"/>
    <property type="match status" value="1"/>
</dbReference>
<feature type="non-terminal residue" evidence="1">
    <location>
        <position position="1"/>
    </location>
</feature>
<gene>
    <name evidence="1" type="ORF">FA15DRAFT_600125</name>
</gene>
<dbReference type="AlphaFoldDB" id="A0A5C3KJ77"/>
<dbReference type="Pfam" id="PF08284">
    <property type="entry name" value="RVP_2"/>
    <property type="match status" value="1"/>
</dbReference>
<dbReference type="InterPro" id="IPR021109">
    <property type="entry name" value="Peptidase_aspartic_dom_sf"/>
</dbReference>
<accession>A0A5C3KJ77</accession>
<dbReference type="InterPro" id="IPR043502">
    <property type="entry name" value="DNA/RNA_pol_sf"/>
</dbReference>
<name>A0A5C3KJ77_COPMA</name>
<dbReference type="SUPFAM" id="SSF56672">
    <property type="entry name" value="DNA/RNA polymerases"/>
    <property type="match status" value="1"/>
</dbReference>
<reference evidence="1 2" key="1">
    <citation type="journal article" date="2019" name="Nat. Ecol. Evol.">
        <title>Megaphylogeny resolves global patterns of mushroom evolution.</title>
        <authorList>
            <person name="Varga T."/>
            <person name="Krizsan K."/>
            <person name="Foldi C."/>
            <person name="Dima B."/>
            <person name="Sanchez-Garcia M."/>
            <person name="Sanchez-Ramirez S."/>
            <person name="Szollosi G.J."/>
            <person name="Szarkandi J.G."/>
            <person name="Papp V."/>
            <person name="Albert L."/>
            <person name="Andreopoulos W."/>
            <person name="Angelini C."/>
            <person name="Antonin V."/>
            <person name="Barry K.W."/>
            <person name="Bougher N.L."/>
            <person name="Buchanan P."/>
            <person name="Buyck B."/>
            <person name="Bense V."/>
            <person name="Catcheside P."/>
            <person name="Chovatia M."/>
            <person name="Cooper J."/>
            <person name="Damon W."/>
            <person name="Desjardin D."/>
            <person name="Finy P."/>
            <person name="Geml J."/>
            <person name="Haridas S."/>
            <person name="Hughes K."/>
            <person name="Justo A."/>
            <person name="Karasinski D."/>
            <person name="Kautmanova I."/>
            <person name="Kiss B."/>
            <person name="Kocsube S."/>
            <person name="Kotiranta H."/>
            <person name="LaButti K.M."/>
            <person name="Lechner B.E."/>
            <person name="Liimatainen K."/>
            <person name="Lipzen A."/>
            <person name="Lukacs Z."/>
            <person name="Mihaltcheva S."/>
            <person name="Morgado L.N."/>
            <person name="Niskanen T."/>
            <person name="Noordeloos M.E."/>
            <person name="Ohm R.A."/>
            <person name="Ortiz-Santana B."/>
            <person name="Ovrebo C."/>
            <person name="Racz N."/>
            <person name="Riley R."/>
            <person name="Savchenko A."/>
            <person name="Shiryaev A."/>
            <person name="Soop K."/>
            <person name="Spirin V."/>
            <person name="Szebenyi C."/>
            <person name="Tomsovsky M."/>
            <person name="Tulloss R.E."/>
            <person name="Uehling J."/>
            <person name="Grigoriev I.V."/>
            <person name="Vagvolgyi C."/>
            <person name="Papp T."/>
            <person name="Martin F.M."/>
            <person name="Miettinen O."/>
            <person name="Hibbett D.S."/>
            <person name="Nagy L.G."/>
        </authorList>
    </citation>
    <scope>NUCLEOTIDE SEQUENCE [LARGE SCALE GENOMIC DNA]</scope>
    <source>
        <strain evidence="1 2">CBS 121175</strain>
    </source>
</reference>
<dbReference type="STRING" id="230819.A0A5C3KJ77"/>
<dbReference type="OrthoDB" id="1750432at2759"/>
<protein>
    <recommendedName>
        <fullName evidence="3">Aspartic peptidase DDI1-type domain-containing protein</fullName>
    </recommendedName>
</protein>
<dbReference type="Proteomes" id="UP000307440">
    <property type="component" value="Unassembled WGS sequence"/>
</dbReference>